<evidence type="ECO:0000259" key="2">
    <source>
        <dbReference type="Pfam" id="PF10214"/>
    </source>
</evidence>
<organism evidence="5 6">
    <name type="scientific">Monilinia vaccinii-corymbosi</name>
    <dbReference type="NCBI Taxonomy" id="61207"/>
    <lineage>
        <taxon>Eukaryota</taxon>
        <taxon>Fungi</taxon>
        <taxon>Dikarya</taxon>
        <taxon>Ascomycota</taxon>
        <taxon>Pezizomycotina</taxon>
        <taxon>Leotiomycetes</taxon>
        <taxon>Helotiales</taxon>
        <taxon>Sclerotiniaceae</taxon>
        <taxon>Monilinia</taxon>
    </lineage>
</organism>
<dbReference type="PANTHER" id="PTHR28221:SF2">
    <property type="entry name" value="RNA POLYMERASE I-SPECIFIC TRANSCRIPTION INITIATION FACTOR RRN6"/>
    <property type="match status" value="1"/>
</dbReference>
<evidence type="ECO:0000259" key="4">
    <source>
        <dbReference type="Pfam" id="PF20640"/>
    </source>
</evidence>
<feature type="domain" description="RRN6 K-rich C-terminal" evidence="3">
    <location>
        <begin position="858"/>
        <end position="981"/>
    </location>
</feature>
<dbReference type="OrthoDB" id="4090074at2759"/>
<dbReference type="Pfam" id="PF20640">
    <property type="entry name" value="Rrn6_HB"/>
    <property type="match status" value="1"/>
</dbReference>
<evidence type="ECO:0000313" key="5">
    <source>
        <dbReference type="EMBL" id="QSZ33269.1"/>
    </source>
</evidence>
<dbReference type="InterPro" id="IPR048537">
    <property type="entry name" value="RRN6_HB"/>
</dbReference>
<feature type="domain" description="RRN6 helical bundle" evidence="4">
    <location>
        <begin position="558"/>
        <end position="761"/>
    </location>
</feature>
<reference evidence="5" key="1">
    <citation type="submission" date="2020-10" db="EMBL/GenBank/DDBJ databases">
        <title>Genome Sequence of Monilinia vaccinii-corymbosi Sheds Light on Mummy Berry Disease Infection of Blueberry and Mating Type.</title>
        <authorList>
            <person name="Yow A.G."/>
            <person name="Zhang Y."/>
            <person name="Bansal K."/>
            <person name="Eacker S.M."/>
            <person name="Sullivan S."/>
            <person name="Liachko I."/>
            <person name="Cubeta M.A."/>
            <person name="Rollins J.A."/>
            <person name="Ashrafi H."/>
        </authorList>
    </citation>
    <scope>NUCLEOTIDE SEQUENCE</scope>
    <source>
        <strain evidence="5">RL-1</strain>
    </source>
</reference>
<evidence type="ECO:0000313" key="6">
    <source>
        <dbReference type="Proteomes" id="UP000672032"/>
    </source>
</evidence>
<dbReference type="InterPro" id="IPR048536">
    <property type="entry name" value="Rrn6_K-rich"/>
</dbReference>
<feature type="compositionally biased region" description="Basic residues" evidence="1">
    <location>
        <begin position="897"/>
        <end position="907"/>
    </location>
</feature>
<evidence type="ECO:0008006" key="7">
    <source>
        <dbReference type="Google" id="ProtNLM"/>
    </source>
</evidence>
<dbReference type="GO" id="GO:0070860">
    <property type="term" value="C:RNA polymerase I core factor complex"/>
    <property type="evidence" value="ECO:0007669"/>
    <property type="project" value="TreeGrafter"/>
</dbReference>
<feature type="domain" description="RRN6 beta-propeller" evidence="2">
    <location>
        <begin position="103"/>
        <end position="454"/>
    </location>
</feature>
<dbReference type="GO" id="GO:0042790">
    <property type="term" value="P:nucleolar large rRNA transcription by RNA polymerase I"/>
    <property type="evidence" value="ECO:0007669"/>
    <property type="project" value="TreeGrafter"/>
</dbReference>
<evidence type="ECO:0000256" key="1">
    <source>
        <dbReference type="SAM" id="MobiDB-lite"/>
    </source>
</evidence>
<dbReference type="GO" id="GO:0001163">
    <property type="term" value="F:RNA polymerase I transcription regulatory region sequence-specific DNA binding"/>
    <property type="evidence" value="ECO:0007669"/>
    <property type="project" value="TreeGrafter"/>
</dbReference>
<keyword evidence="6" id="KW-1185">Reference proteome</keyword>
<dbReference type="Proteomes" id="UP000672032">
    <property type="component" value="Chromosome 3"/>
</dbReference>
<sequence length="982" mass="109274">MADHRATDLVHGHFGEFSYDVNEGQWSFSQDLSRIHRFQQLLPFAHCIPPSIPDIPKNGRGGLTIAAHTEWLTKKRPETFPGGSLAADLSKDPVDAIYKRSKTSTLMAIGGAVEINHGSLQSRIVFIIAMPCGEAGHVLKLIRPRPEKLGWDSKDGVRLSLMGATNSDEGHWFGTGGTILQIAPVDDGKYLSTWFAVRQAAMITIFRPIFRKYPKSFVPPAGHAATYPPSCLDANPVATLTCQQSGLEEHMDVTFNPWYARQFAIVDRAGHWRAWDMEGRQKKRSAFEIVAGKMGHIYDDFGEDPTKLPGDVGDWHRVLWVGSVSTMVVANRRHLAIFDTKFKSPRLPSHSFNTSLNKDWILDVKRSTVDLGHLFVLTTTRIFWLKIIPAGEDGLNMESGVQVILSHRHYRTATDQSMKLTMSKDEVATNLTVFITSSENPRLNSYTFFMDGNIARSFEGAFRLSPAISEEAALSAETLSIHSAPYLVPRDPVEGAGLEFMETGVKFYQAWLLRSNLELVSSLWASEVISSQQKWTSRSSIAAPTNKVVNNSIRVTTSRRTDDFIVPDEDDGDPLVNQIRFSMTNNDGLSLKPSKEPTDLKLRINMQPVFEQIFNKLNSGDSNSDMEMAFRDISICMQNGKQVDSMPLQTCLELSDNASPSGDLDEAANTVSEFLEFVNTYDEDEEEASSKFHLSNLISCPGMMFSEGQSSDDICPDLLKIYDRLINIWVTNLPRKTPGPVRLWKARLIRKIAMELWLSSVGISFRNKQFEPRPPPIVEEGSPLRMLKNIDELSRASSPPYFSSQGNSKAVKNPEFSLPTPAPSVVSAATAVEDSTITRLRQYAISLEPKTEFGPARSSLISQWPSVSGVDPATYSWEEVQRAAAAEESGEDDYRIRREHARRKRKAEKFLSRDRANAAASSSQAVAQPFGSQPAEYTTYSSQPVNDIPMTQPSRGTFGSRVAAPATPGKKQRTTRRVAGFC</sequence>
<dbReference type="InterPro" id="IPR048535">
    <property type="entry name" value="RRN6_beta-prop"/>
</dbReference>
<feature type="compositionally biased region" description="Polar residues" evidence="1">
    <location>
        <begin position="935"/>
        <end position="957"/>
    </location>
</feature>
<feature type="compositionally biased region" description="Low complexity" evidence="1">
    <location>
        <begin position="917"/>
        <end position="928"/>
    </location>
</feature>
<proteinExistence type="predicted"/>
<accession>A0A8A3PDW3</accession>
<protein>
    <recommendedName>
        <fullName evidence="7">RNA polymerase I-specific transcription initiation factor RRN6-like protein</fullName>
    </recommendedName>
</protein>
<dbReference type="InterPro" id="IPR019350">
    <property type="entry name" value="RNA_pol_I-sp_TIF_RRN6-like"/>
</dbReference>
<dbReference type="Pfam" id="PF20639">
    <property type="entry name" value="Rrn6_K-rich"/>
    <property type="match status" value="1"/>
</dbReference>
<dbReference type="GO" id="GO:0001179">
    <property type="term" value="F:RNA polymerase I general transcription initiation factor binding"/>
    <property type="evidence" value="ECO:0007669"/>
    <property type="project" value="TreeGrafter"/>
</dbReference>
<name>A0A8A3PDW3_9HELO</name>
<dbReference type="EMBL" id="CP063407">
    <property type="protein sequence ID" value="QSZ33269.1"/>
    <property type="molecule type" value="Genomic_DNA"/>
</dbReference>
<evidence type="ECO:0000259" key="3">
    <source>
        <dbReference type="Pfam" id="PF20639"/>
    </source>
</evidence>
<feature type="region of interest" description="Disordered" evidence="1">
    <location>
        <begin position="886"/>
        <end position="982"/>
    </location>
</feature>
<dbReference type="AlphaFoldDB" id="A0A8A3PDW3"/>
<gene>
    <name evidence="5" type="ORF">DSL72_002857</name>
</gene>
<dbReference type="Pfam" id="PF10214">
    <property type="entry name" value="Rrn6_beta-prop"/>
    <property type="match status" value="1"/>
</dbReference>
<dbReference type="PANTHER" id="PTHR28221">
    <property type="entry name" value="RNA POLYMERASE I-SPECIFIC TRANSCRIPTION INITIATION FACTOR RRN6"/>
    <property type="match status" value="1"/>
</dbReference>